<evidence type="ECO:0000256" key="10">
    <source>
        <dbReference type="ARBA" id="ARBA00023163"/>
    </source>
</evidence>
<dbReference type="RefSeq" id="WP_185292767.1">
    <property type="nucleotide sequence ID" value="NZ_AP023287.1"/>
</dbReference>
<evidence type="ECO:0000256" key="3">
    <source>
        <dbReference type="ARBA" id="ARBA00022485"/>
    </source>
</evidence>
<reference evidence="13 14" key="1">
    <citation type="submission" date="2020-07" db="EMBL/GenBank/DDBJ databases">
        <title>Complete genome sequence of Mycolicibacterium litorale like strain isolated from cardiac implantable electronic device infection.</title>
        <authorList>
            <person name="Fukano H."/>
            <person name="Miyama H."/>
            <person name="Hoshino Y."/>
        </authorList>
    </citation>
    <scope>NUCLEOTIDE SEQUENCE [LARGE SCALE GENOMIC DNA]</scope>
    <source>
        <strain evidence="13 14">NIIDNTM18</strain>
    </source>
</reference>
<dbReference type="PANTHER" id="PTHR38839">
    <property type="entry name" value="TRANSCRIPTIONAL REGULATOR WHID-RELATED"/>
    <property type="match status" value="1"/>
</dbReference>
<dbReference type="HAMAP" id="MF_01479">
    <property type="entry name" value="WhiB"/>
    <property type="match status" value="1"/>
</dbReference>
<keyword evidence="6 11" id="KW-0411">Iron-sulfur</keyword>
<dbReference type="GO" id="GO:0005737">
    <property type="term" value="C:cytoplasm"/>
    <property type="evidence" value="ECO:0007669"/>
    <property type="project" value="UniProtKB-SubCell"/>
</dbReference>
<evidence type="ECO:0000256" key="1">
    <source>
        <dbReference type="ARBA" id="ARBA00004496"/>
    </source>
</evidence>
<evidence type="ECO:0000256" key="8">
    <source>
        <dbReference type="ARBA" id="ARBA00023125"/>
    </source>
</evidence>
<dbReference type="GO" id="GO:0003677">
    <property type="term" value="F:DNA binding"/>
    <property type="evidence" value="ECO:0007669"/>
    <property type="project" value="UniProtKB-UniRule"/>
</dbReference>
<sequence>MPWADEADCRFTDPEAFFPAAGEPSYDAKRICASCPVQKPCLEYALRGGRRVLGIWGGLSERQRDDLRRRAS</sequence>
<dbReference type="GO" id="GO:0035731">
    <property type="term" value="F:dinitrosyl-iron complex binding"/>
    <property type="evidence" value="ECO:0007669"/>
    <property type="project" value="UniProtKB-UniRule"/>
</dbReference>
<keyword evidence="11" id="KW-0963">Cytoplasm</keyword>
<feature type="domain" description="4Fe-4S Wbl-type" evidence="12">
    <location>
        <begin position="8"/>
        <end position="66"/>
    </location>
</feature>
<comment type="PTM">
    <text evidence="11">The Fe-S cluster can be nitrosylated by nitric oxide (NO).</text>
</comment>
<evidence type="ECO:0000256" key="5">
    <source>
        <dbReference type="ARBA" id="ARBA00023004"/>
    </source>
</evidence>
<keyword evidence="7 11" id="KW-0805">Transcription regulation</keyword>
<comment type="PTM">
    <text evidence="11">Upon Fe-S cluster removal intramolecular disulfide bonds are formed.</text>
</comment>
<accession>A0A6S6PEB8</accession>
<gene>
    <name evidence="11" type="primary">whiB</name>
    <name evidence="13" type="ORF">NIIDNTM18_42780</name>
</gene>
<keyword evidence="4 11" id="KW-0479">Metal-binding</keyword>
<keyword evidence="8 11" id="KW-0238">DNA-binding</keyword>
<evidence type="ECO:0000256" key="4">
    <source>
        <dbReference type="ARBA" id="ARBA00022723"/>
    </source>
</evidence>
<dbReference type="PANTHER" id="PTHR38839:SF4">
    <property type="entry name" value="TRANSCRIPTIONAL REGULATOR WHIB"/>
    <property type="match status" value="1"/>
</dbReference>
<organism evidence="13 14">
    <name type="scientific">Mycolicibacterium litorale</name>
    <dbReference type="NCBI Taxonomy" id="758802"/>
    <lineage>
        <taxon>Bacteria</taxon>
        <taxon>Bacillati</taxon>
        <taxon>Actinomycetota</taxon>
        <taxon>Actinomycetes</taxon>
        <taxon>Mycobacteriales</taxon>
        <taxon>Mycobacteriaceae</taxon>
        <taxon>Mycolicibacterium</taxon>
    </lineage>
</organism>
<dbReference type="GO" id="GO:0046872">
    <property type="term" value="F:metal ion binding"/>
    <property type="evidence" value="ECO:0007669"/>
    <property type="project" value="UniProtKB-KW"/>
</dbReference>
<proteinExistence type="inferred from homology"/>
<dbReference type="GO" id="GO:0045892">
    <property type="term" value="P:negative regulation of DNA-templated transcription"/>
    <property type="evidence" value="ECO:0007669"/>
    <property type="project" value="TreeGrafter"/>
</dbReference>
<evidence type="ECO:0000313" key="13">
    <source>
        <dbReference type="EMBL" id="BCI55000.1"/>
    </source>
</evidence>
<dbReference type="PROSITE" id="PS51674">
    <property type="entry name" value="4FE4S_WBL"/>
    <property type="match status" value="1"/>
</dbReference>
<comment type="function">
    <text evidence="11">Acts as a transcriptional regulator. Probably redox-responsive. The apo- but not holo-form probably binds DNA.</text>
</comment>
<keyword evidence="3 11" id="KW-0004">4Fe-4S</keyword>
<feature type="binding site" evidence="11">
    <location>
        <position position="32"/>
    </location>
    <ligand>
        <name>[4Fe-4S] cluster</name>
        <dbReference type="ChEBI" id="CHEBI:49883"/>
    </ligand>
</feature>
<protein>
    <recommendedName>
        <fullName evidence="11">Transcriptional regulator WhiB</fullName>
    </recommendedName>
</protein>
<feature type="binding site" evidence="11">
    <location>
        <position position="35"/>
    </location>
    <ligand>
        <name>[4Fe-4S] cluster</name>
        <dbReference type="ChEBI" id="CHEBI:49883"/>
    </ligand>
</feature>
<evidence type="ECO:0000256" key="9">
    <source>
        <dbReference type="ARBA" id="ARBA00023157"/>
    </source>
</evidence>
<feature type="binding site" evidence="11">
    <location>
        <position position="41"/>
    </location>
    <ligand>
        <name>[4Fe-4S] cluster</name>
        <dbReference type="ChEBI" id="CHEBI:49883"/>
    </ligand>
</feature>
<dbReference type="EMBL" id="AP023287">
    <property type="protein sequence ID" value="BCI55000.1"/>
    <property type="molecule type" value="Genomic_DNA"/>
</dbReference>
<comment type="cofactor">
    <cofactor evidence="11">
        <name>[4Fe-4S] cluster</name>
        <dbReference type="ChEBI" id="CHEBI:49883"/>
    </cofactor>
    <text evidence="11">Binds 1 [4Fe-4S] cluster per subunit. Following nitrosylation of the [4Fe-4S] cluster binds 1 [4Fe-8(NO)] cluster per subunit.</text>
</comment>
<evidence type="ECO:0000259" key="12">
    <source>
        <dbReference type="PROSITE" id="PS51674"/>
    </source>
</evidence>
<evidence type="ECO:0000256" key="11">
    <source>
        <dbReference type="HAMAP-Rule" id="MF_01479"/>
    </source>
</evidence>
<dbReference type="InterPro" id="IPR003482">
    <property type="entry name" value="Whib"/>
</dbReference>
<dbReference type="GO" id="GO:0051539">
    <property type="term" value="F:4 iron, 4 sulfur cluster binding"/>
    <property type="evidence" value="ECO:0007669"/>
    <property type="project" value="UniProtKB-UniRule"/>
</dbReference>
<name>A0A6S6PEB8_9MYCO</name>
<evidence type="ECO:0000256" key="7">
    <source>
        <dbReference type="ARBA" id="ARBA00023015"/>
    </source>
</evidence>
<evidence type="ECO:0000313" key="14">
    <source>
        <dbReference type="Proteomes" id="UP000515734"/>
    </source>
</evidence>
<keyword evidence="9 11" id="KW-1015">Disulfide bond</keyword>
<dbReference type="AlphaFoldDB" id="A0A6S6PEB8"/>
<feature type="binding site" evidence="11">
    <location>
        <position position="9"/>
    </location>
    <ligand>
        <name>[4Fe-4S] cluster</name>
        <dbReference type="ChEBI" id="CHEBI:49883"/>
    </ligand>
</feature>
<evidence type="ECO:0000256" key="6">
    <source>
        <dbReference type="ARBA" id="ARBA00023014"/>
    </source>
</evidence>
<keyword evidence="10 11" id="KW-0804">Transcription</keyword>
<evidence type="ECO:0000256" key="2">
    <source>
        <dbReference type="ARBA" id="ARBA00006597"/>
    </source>
</evidence>
<dbReference type="Proteomes" id="UP000515734">
    <property type="component" value="Chromosome"/>
</dbReference>
<comment type="similarity">
    <text evidence="2 11">Belongs to the WhiB family.</text>
</comment>
<dbReference type="Pfam" id="PF02467">
    <property type="entry name" value="Whib"/>
    <property type="match status" value="1"/>
</dbReference>
<keyword evidence="5 11" id="KW-0408">Iron</keyword>
<comment type="subcellular location">
    <subcellularLocation>
        <location evidence="1 11">Cytoplasm</location>
    </subcellularLocation>
</comment>
<dbReference type="GO" id="GO:0047134">
    <property type="term" value="F:protein-disulfide reductase [NAD(P)H] activity"/>
    <property type="evidence" value="ECO:0007669"/>
    <property type="project" value="TreeGrafter"/>
</dbReference>
<dbReference type="InterPro" id="IPR034768">
    <property type="entry name" value="4FE4S_WBL"/>
</dbReference>
<dbReference type="GO" id="GO:0045454">
    <property type="term" value="P:cell redox homeostasis"/>
    <property type="evidence" value="ECO:0007669"/>
    <property type="project" value="TreeGrafter"/>
</dbReference>